<dbReference type="OMA" id="QQSSCDN"/>
<feature type="domain" description="BMERB" evidence="8">
    <location>
        <begin position="833"/>
        <end position="986"/>
    </location>
</feature>
<dbReference type="Pfam" id="PF00307">
    <property type="entry name" value="CH"/>
    <property type="match status" value="1"/>
</dbReference>
<evidence type="ECO:0000259" key="7">
    <source>
        <dbReference type="PROSITE" id="PS51840"/>
    </source>
</evidence>
<feature type="domain" description="Calponin-homology (CH)" evidence="6">
    <location>
        <begin position="293"/>
        <end position="398"/>
    </location>
</feature>
<comment type="caution">
    <text evidence="9">The sequence shown here is derived from an EMBL/GenBank/DDBJ whole genome shotgun (WGS) entry which is preliminary data.</text>
</comment>
<evidence type="ECO:0000256" key="4">
    <source>
        <dbReference type="ARBA" id="ARBA00023054"/>
    </source>
</evidence>
<evidence type="ECO:0000313" key="10">
    <source>
        <dbReference type="Proteomes" id="UP000807504"/>
    </source>
</evidence>
<dbReference type="SMART" id="SM01203">
    <property type="entry name" value="DUF3585"/>
    <property type="match status" value="1"/>
</dbReference>
<dbReference type="SMART" id="SM00033">
    <property type="entry name" value="CH"/>
    <property type="match status" value="1"/>
</dbReference>
<feature type="compositionally biased region" description="Basic and acidic residues" evidence="5">
    <location>
        <begin position="713"/>
        <end position="723"/>
    </location>
</feature>
<organism evidence="9 10">
    <name type="scientific">Argiope bruennichi</name>
    <name type="common">Wasp spider</name>
    <name type="synonym">Aranea bruennichi</name>
    <dbReference type="NCBI Taxonomy" id="94029"/>
    <lineage>
        <taxon>Eukaryota</taxon>
        <taxon>Metazoa</taxon>
        <taxon>Ecdysozoa</taxon>
        <taxon>Arthropoda</taxon>
        <taxon>Chelicerata</taxon>
        <taxon>Arachnida</taxon>
        <taxon>Araneae</taxon>
        <taxon>Araneomorphae</taxon>
        <taxon>Entelegynae</taxon>
        <taxon>Araneoidea</taxon>
        <taxon>Araneidae</taxon>
        <taxon>Argiope</taxon>
    </lineage>
</organism>
<evidence type="ECO:0000259" key="8">
    <source>
        <dbReference type="PROSITE" id="PS51848"/>
    </source>
</evidence>
<dbReference type="InterPro" id="IPR022735">
    <property type="entry name" value="bMERB_dom"/>
</dbReference>
<dbReference type="EMBL" id="JABXBU010000030">
    <property type="protein sequence ID" value="KAF8785062.1"/>
    <property type="molecule type" value="Genomic_DNA"/>
</dbReference>
<proteinExistence type="predicted"/>
<dbReference type="Gene3D" id="1.10.418.10">
    <property type="entry name" value="Calponin-like domain"/>
    <property type="match status" value="1"/>
</dbReference>
<feature type="compositionally biased region" description="Polar residues" evidence="5">
    <location>
        <begin position="461"/>
        <end position="470"/>
    </location>
</feature>
<dbReference type="PROSITE" id="PS51840">
    <property type="entry name" value="C2_NT"/>
    <property type="match status" value="1"/>
</dbReference>
<evidence type="ECO:0000313" key="9">
    <source>
        <dbReference type="EMBL" id="KAF8785062.1"/>
    </source>
</evidence>
<dbReference type="PROSITE" id="PS50021">
    <property type="entry name" value="CH"/>
    <property type="match status" value="1"/>
</dbReference>
<keyword evidence="10" id="KW-1185">Reference proteome</keyword>
<dbReference type="GO" id="GO:0005768">
    <property type="term" value="C:endosome"/>
    <property type="evidence" value="ECO:0007669"/>
    <property type="project" value="UniProtKB-SubCell"/>
</dbReference>
<evidence type="ECO:0000256" key="2">
    <source>
        <dbReference type="ARBA" id="ARBA00022553"/>
    </source>
</evidence>
<dbReference type="OrthoDB" id="5972258at2759"/>
<evidence type="ECO:0000256" key="5">
    <source>
        <dbReference type="SAM" id="MobiDB-lite"/>
    </source>
</evidence>
<dbReference type="InterPro" id="IPR036872">
    <property type="entry name" value="CH_dom_sf"/>
</dbReference>
<accession>A0A8T0F3N5</accession>
<feature type="compositionally biased region" description="Polar residues" evidence="5">
    <location>
        <begin position="572"/>
        <end position="591"/>
    </location>
</feature>
<protein>
    <submittedName>
        <fullName evidence="9">EH domain-binding protein 1 like protein</fullName>
    </submittedName>
</protein>
<dbReference type="InterPro" id="IPR001715">
    <property type="entry name" value="CH_dom"/>
</dbReference>
<dbReference type="SUPFAM" id="SSF47576">
    <property type="entry name" value="Calponin-homology domain, CH-domain"/>
    <property type="match status" value="1"/>
</dbReference>
<keyword evidence="3" id="KW-0967">Endosome</keyword>
<keyword evidence="4" id="KW-0175">Coiled coil</keyword>
<dbReference type="AlphaFoldDB" id="A0A8T0F3N5"/>
<dbReference type="Pfam" id="PF12130">
    <property type="entry name" value="bMERB_dom"/>
    <property type="match status" value="1"/>
</dbReference>
<feature type="region of interest" description="Disordered" evidence="5">
    <location>
        <begin position="700"/>
        <end position="723"/>
    </location>
</feature>
<reference evidence="9" key="2">
    <citation type="submission" date="2020-06" db="EMBL/GenBank/DDBJ databases">
        <authorList>
            <person name="Sheffer M."/>
        </authorList>
    </citation>
    <scope>NUCLEOTIDE SEQUENCE</scope>
</reference>
<dbReference type="PROSITE" id="PS51848">
    <property type="entry name" value="BMERB"/>
    <property type="match status" value="1"/>
</dbReference>
<evidence type="ECO:0000256" key="1">
    <source>
        <dbReference type="ARBA" id="ARBA00004177"/>
    </source>
</evidence>
<gene>
    <name evidence="9" type="ORF">HNY73_010657</name>
</gene>
<keyword evidence="2" id="KW-0597">Phosphoprotein</keyword>
<feature type="compositionally biased region" description="Polar residues" evidence="5">
    <location>
        <begin position="628"/>
        <end position="649"/>
    </location>
</feature>
<feature type="compositionally biased region" description="Polar residues" evidence="5">
    <location>
        <begin position="438"/>
        <end position="447"/>
    </location>
</feature>
<comment type="subcellular location">
    <subcellularLocation>
        <location evidence="1">Endosome</location>
    </subcellularLocation>
</comment>
<dbReference type="InterPro" id="IPR019448">
    <property type="entry name" value="NT-C2"/>
</dbReference>
<dbReference type="PANTHER" id="PTHR23167:SF46">
    <property type="entry name" value="EPS15 HOMOLOGY DOMAIN CONTAINING PROTEIN-BINDING PROTEIN 1, ISOFORM F"/>
    <property type="match status" value="1"/>
</dbReference>
<dbReference type="PANTHER" id="PTHR23167">
    <property type="entry name" value="CALPONIN HOMOLOGY DOMAIN-CONTAINING PROTEIN DDB_G0272472-RELATED"/>
    <property type="match status" value="1"/>
</dbReference>
<feature type="region of interest" description="Disordered" evidence="5">
    <location>
        <begin position="431"/>
        <end position="470"/>
    </location>
</feature>
<dbReference type="Pfam" id="PF10358">
    <property type="entry name" value="NT-C2"/>
    <property type="match status" value="1"/>
</dbReference>
<dbReference type="InterPro" id="IPR050540">
    <property type="entry name" value="F-actin_Monoox_Mical"/>
</dbReference>
<name>A0A8T0F3N5_ARGBR</name>
<evidence type="ECO:0000259" key="6">
    <source>
        <dbReference type="PROSITE" id="PS50021"/>
    </source>
</evidence>
<feature type="domain" description="C2 NT-type" evidence="7">
    <location>
        <begin position="8"/>
        <end position="158"/>
    </location>
</feature>
<evidence type="ECO:0000256" key="3">
    <source>
        <dbReference type="ARBA" id="ARBA00022753"/>
    </source>
</evidence>
<feature type="region of interest" description="Disordered" evidence="5">
    <location>
        <begin position="550"/>
        <end position="599"/>
    </location>
</feature>
<feature type="region of interest" description="Disordered" evidence="5">
    <location>
        <begin position="624"/>
        <end position="649"/>
    </location>
</feature>
<sequence>MTSVWKRLQRVNKRAAKFQFIVSYQELVVEGTPKWHPSELCVAWTRRSRRVVTEPLEWKPTLSNPLRGSVVWPVPENKEATITLFRDQRSNEFEDKLWTFYIEDISKSGKPRQIACANINMKLYASVTPHQKDIKINLKPMSKKVAEVCLRFTLSCKLIKEGKATDEDMLSIASLMSMESVTAPDVGNLDDFDDDISVNKSETAVKISELAAQFNFLAQGVDVDNSKTMEVQVITPKALPSDDSLCSLTDQNTSDQISSSVTSLPDNSSIEQKCDDSFEGLSLNSENEADKSLMGIDDLLTWCKEVTKGYKGVNVTNMTRSWRDGLAFCAVIHHFRPDLIDFESLNPHNIKDNCKKAFDAAESLGIPKVMEHTDMVILAVPDKLAVMTYLYQLKAFFSGQKLDPVSSFPVSSDQNQNLGTESDFENVAKSHCNDLDNNENTKSTSSLEDIRDCSEPLLPASPNNNSDSTINIKSVDEIDNSFKMKNIDKYPVSALKTKSVDSTNQENRKLEMHTLNKTSLDANKNVRPVSDKFSSTKTVSDKFSSISKFIRKSKPQTTAPPQVKSPKPLTPTELSNNSANNIEVNKKSANFSEEPRPKLMTRKQLMNPFDSDSEEEELLALQSGLPGSASTPMRKSNESNNGSSISPADGNKNLNSLAYQCRGVSPIIADEVIDPEKTESLLPYDLSDIEVPELLDLSPTRATKNSAPSPHCSDSDKSKLSISREEQLKERAHYLLEMTRKEVENRGTSSFLSKGNRDDERQMMLREKARRLIAETRKGIKPNLDSFYPPVSSATDVVNRNINSTDKNIPVNVVENQSPKILATNLNSTVSNDKKNFTNLNTLDDSHYIDAELKDLDKKQKQIDQMASELEKRLRFAMKVNNEVLEDKLMKKWFSLVNQKNALLRRQMQLNILEKECDLEKRYEFLNEELRALLVREEWQKTEADKAREKLLLEELVIIVNKRDELVRELHTQEQAIEEDELVIQDTQGVMLRPERGCIIQ</sequence>
<dbReference type="FunFam" id="1.10.418.10:FF:000023">
    <property type="entry name" value="EH domain-binding protein 1 isoform X1"/>
    <property type="match status" value="1"/>
</dbReference>
<reference evidence="9" key="1">
    <citation type="journal article" date="2020" name="bioRxiv">
        <title>Chromosome-level reference genome of the European wasp spider Argiope bruennichi: a resource for studies on range expansion and evolutionary adaptation.</title>
        <authorList>
            <person name="Sheffer M.M."/>
            <person name="Hoppe A."/>
            <person name="Krehenwinkel H."/>
            <person name="Uhl G."/>
            <person name="Kuss A.W."/>
            <person name="Jensen L."/>
            <person name="Jensen C."/>
            <person name="Gillespie R.G."/>
            <person name="Hoff K.J."/>
            <person name="Prost S."/>
        </authorList>
    </citation>
    <scope>NUCLEOTIDE SEQUENCE</scope>
</reference>
<dbReference type="Proteomes" id="UP000807504">
    <property type="component" value="Unassembled WGS sequence"/>
</dbReference>